<dbReference type="PANTHER" id="PTHR38588:SF1">
    <property type="entry name" value="BLL0334 PROTEIN"/>
    <property type="match status" value="1"/>
</dbReference>
<dbReference type="GeneID" id="97673180"/>
<dbReference type="Proteomes" id="UP000049983">
    <property type="component" value="Unassembled WGS sequence"/>
</dbReference>
<dbReference type="Pfam" id="PF06240">
    <property type="entry name" value="COXG"/>
    <property type="match status" value="1"/>
</dbReference>
<dbReference type="CDD" id="cd05018">
    <property type="entry name" value="CoxG"/>
    <property type="match status" value="1"/>
</dbReference>
<dbReference type="SUPFAM" id="SSF55961">
    <property type="entry name" value="Bet v1-like"/>
    <property type="match status" value="1"/>
</dbReference>
<dbReference type="EMBL" id="CXWC01000016">
    <property type="protein sequence ID" value="CTQ78967.1"/>
    <property type="molecule type" value="Genomic_DNA"/>
</dbReference>
<dbReference type="InterPro" id="IPR023393">
    <property type="entry name" value="START-like_dom_sf"/>
</dbReference>
<organism evidence="2 3">
    <name type="scientific">Roseibium album</name>
    <dbReference type="NCBI Taxonomy" id="311410"/>
    <lineage>
        <taxon>Bacteria</taxon>
        <taxon>Pseudomonadati</taxon>
        <taxon>Pseudomonadota</taxon>
        <taxon>Alphaproteobacteria</taxon>
        <taxon>Hyphomicrobiales</taxon>
        <taxon>Stappiaceae</taxon>
        <taxon>Roseibium</taxon>
    </lineage>
</organism>
<name>A0A0M6ZKI6_9HYPH</name>
<evidence type="ECO:0000313" key="2">
    <source>
        <dbReference type="EMBL" id="CTQ78967.1"/>
    </source>
</evidence>
<keyword evidence="3" id="KW-1185">Reference proteome</keyword>
<proteinExistence type="predicted"/>
<dbReference type="Gene3D" id="3.30.530.20">
    <property type="match status" value="1"/>
</dbReference>
<feature type="region of interest" description="Disordered" evidence="1">
    <location>
        <begin position="146"/>
        <end position="188"/>
    </location>
</feature>
<dbReference type="InterPro" id="IPR010419">
    <property type="entry name" value="CO_DH_gsu"/>
</dbReference>
<gene>
    <name evidence="2" type="ORF">LA5096_05947</name>
</gene>
<dbReference type="AlphaFoldDB" id="A0A0M6ZKI6"/>
<protein>
    <recommendedName>
        <fullName evidence="4">Carbon monoxide dehydrogenase subunit G</fullName>
    </recommendedName>
</protein>
<evidence type="ECO:0008006" key="4">
    <source>
        <dbReference type="Google" id="ProtNLM"/>
    </source>
</evidence>
<dbReference type="STRING" id="311410.LA5095_05593"/>
<evidence type="ECO:0000313" key="3">
    <source>
        <dbReference type="Proteomes" id="UP000049983"/>
    </source>
</evidence>
<dbReference type="RefSeq" id="WP_082442982.1">
    <property type="nucleotide sequence ID" value="NZ_CXWA01000012.1"/>
</dbReference>
<sequence length="188" mass="19856">MQMNDSQRIEAPRQKVWEALNDPDVLKASIPGCEELVKHSDTEMEAKVKLKVGPVKATFGGKVTLNDLDPPNGYTIEGEGSGGVAGFARGGAKIRLEEDGPDATILNYEVDAKVGGKLAQLGARLIDSTSKRLAGEFFAAFAEQVAPTEPAEHATEEINAEAPEQKKGWLGGLFGGKKADPAAEEPAA</sequence>
<dbReference type="PANTHER" id="PTHR38588">
    <property type="entry name" value="BLL0334 PROTEIN"/>
    <property type="match status" value="1"/>
</dbReference>
<reference evidence="3" key="1">
    <citation type="submission" date="2015-07" db="EMBL/GenBank/DDBJ databases">
        <authorList>
            <person name="Rodrigo-Torres Lidia"/>
            <person name="Arahal R.David."/>
        </authorList>
    </citation>
    <scope>NUCLEOTIDE SEQUENCE [LARGE SCALE GENOMIC DNA]</scope>
    <source>
        <strain evidence="3">CECT 5096</strain>
    </source>
</reference>
<accession>A0A0M6ZKI6</accession>
<evidence type="ECO:0000256" key="1">
    <source>
        <dbReference type="SAM" id="MobiDB-lite"/>
    </source>
</evidence>